<evidence type="ECO:0000256" key="3">
    <source>
        <dbReference type="HAMAP-Rule" id="MF_01367"/>
    </source>
</evidence>
<dbReference type="SUPFAM" id="SSF50193">
    <property type="entry name" value="Ribosomal protein L14"/>
    <property type="match status" value="1"/>
</dbReference>
<dbReference type="HAMAP" id="MF_01367">
    <property type="entry name" value="Ribosomal_uL14"/>
    <property type="match status" value="1"/>
</dbReference>
<evidence type="ECO:0000313" key="6">
    <source>
        <dbReference type="EMBL" id="OGG24291.1"/>
    </source>
</evidence>
<dbReference type="InterPro" id="IPR036853">
    <property type="entry name" value="Ribosomal_uL14_sf"/>
</dbReference>
<keyword evidence="1 3" id="KW-0689">Ribosomal protein</keyword>
<evidence type="ECO:0000256" key="4">
    <source>
        <dbReference type="RuleBase" id="RU003949"/>
    </source>
</evidence>
<dbReference type="SMART" id="SM01374">
    <property type="entry name" value="Ribosomal_L14"/>
    <property type="match status" value="1"/>
</dbReference>
<evidence type="ECO:0000256" key="1">
    <source>
        <dbReference type="ARBA" id="ARBA00022980"/>
    </source>
</evidence>
<dbReference type="AlphaFoldDB" id="A0A1F6AHW4"/>
<dbReference type="Pfam" id="PF00238">
    <property type="entry name" value="Ribosomal_L14"/>
    <property type="match status" value="1"/>
</dbReference>
<comment type="similarity">
    <text evidence="3 4">Belongs to the universal ribosomal protein uL14 family.</text>
</comment>
<keyword evidence="3 5" id="KW-0694">RNA-binding</keyword>
<dbReference type="STRING" id="1798392.A3A79_03840"/>
<dbReference type="GO" id="GO:0022625">
    <property type="term" value="C:cytosolic large ribosomal subunit"/>
    <property type="evidence" value="ECO:0007669"/>
    <property type="project" value="TreeGrafter"/>
</dbReference>
<dbReference type="InterPro" id="IPR005745">
    <property type="entry name" value="Ribosomal_uL14_bac-type"/>
</dbReference>
<dbReference type="EMBL" id="MFJV01000001">
    <property type="protein sequence ID" value="OGG24291.1"/>
    <property type="molecule type" value="Genomic_DNA"/>
</dbReference>
<protein>
    <recommendedName>
        <fullName evidence="3">Large ribosomal subunit protein uL14</fullName>
    </recommendedName>
</protein>
<dbReference type="PANTHER" id="PTHR11761:SF3">
    <property type="entry name" value="LARGE RIBOSOMAL SUBUNIT PROTEIN UL14M"/>
    <property type="match status" value="1"/>
</dbReference>
<dbReference type="GO" id="GO:0070180">
    <property type="term" value="F:large ribosomal subunit rRNA binding"/>
    <property type="evidence" value="ECO:0007669"/>
    <property type="project" value="TreeGrafter"/>
</dbReference>
<dbReference type="PANTHER" id="PTHR11761">
    <property type="entry name" value="50S/60S RIBOSOMAL PROTEIN L14/L23"/>
    <property type="match status" value="1"/>
</dbReference>
<organism evidence="6 7">
    <name type="scientific">Candidatus Gottesmanbacteria bacterium RIFCSPLOWO2_01_FULL_43_11b</name>
    <dbReference type="NCBI Taxonomy" id="1798392"/>
    <lineage>
        <taxon>Bacteria</taxon>
        <taxon>Candidatus Gottesmaniibacteriota</taxon>
    </lineage>
</organism>
<dbReference type="InterPro" id="IPR000218">
    <property type="entry name" value="Ribosomal_uL14"/>
</dbReference>
<evidence type="ECO:0000313" key="7">
    <source>
        <dbReference type="Proteomes" id="UP000178759"/>
    </source>
</evidence>
<dbReference type="GO" id="GO:0003735">
    <property type="term" value="F:structural constituent of ribosome"/>
    <property type="evidence" value="ECO:0007669"/>
    <property type="project" value="InterPro"/>
</dbReference>
<accession>A0A1F6AHW4</accession>
<name>A0A1F6AHW4_9BACT</name>
<dbReference type="Proteomes" id="UP000178759">
    <property type="component" value="Unassembled WGS sequence"/>
</dbReference>
<comment type="caution">
    <text evidence="6">The sequence shown here is derived from an EMBL/GenBank/DDBJ whole genome shotgun (WGS) entry which is preliminary data.</text>
</comment>
<dbReference type="GO" id="GO:0006412">
    <property type="term" value="P:translation"/>
    <property type="evidence" value="ECO:0007669"/>
    <property type="project" value="UniProtKB-UniRule"/>
</dbReference>
<dbReference type="NCBIfam" id="TIGR01067">
    <property type="entry name" value="rplN_bact"/>
    <property type="match status" value="1"/>
</dbReference>
<dbReference type="CDD" id="cd00337">
    <property type="entry name" value="Ribosomal_uL14"/>
    <property type="match status" value="1"/>
</dbReference>
<sequence>MIQRRTHLIVADNSGPTRMVVIHIYGSSKRFFAGLGDVVQCVVKKADPTGIVKEDELVKVVIVRTHKEHRRPDGSYIRFDDNAGVLIDSPKDKNMRGTRVFGPIAREVKEKGFDKIASLAVEVY</sequence>
<keyword evidence="2 3" id="KW-0687">Ribonucleoprotein</keyword>
<gene>
    <name evidence="3" type="primary">rplN</name>
    <name evidence="6" type="ORF">A3A79_03840</name>
</gene>
<evidence type="ECO:0000256" key="2">
    <source>
        <dbReference type="ARBA" id="ARBA00023274"/>
    </source>
</evidence>
<keyword evidence="3 5" id="KW-0699">rRNA-binding</keyword>
<reference evidence="6 7" key="1">
    <citation type="journal article" date="2016" name="Nat. Commun.">
        <title>Thousands of microbial genomes shed light on interconnected biogeochemical processes in an aquifer system.</title>
        <authorList>
            <person name="Anantharaman K."/>
            <person name="Brown C.T."/>
            <person name="Hug L.A."/>
            <person name="Sharon I."/>
            <person name="Castelle C.J."/>
            <person name="Probst A.J."/>
            <person name="Thomas B.C."/>
            <person name="Singh A."/>
            <person name="Wilkins M.J."/>
            <person name="Karaoz U."/>
            <person name="Brodie E.L."/>
            <person name="Williams K.H."/>
            <person name="Hubbard S.S."/>
            <person name="Banfield J.F."/>
        </authorList>
    </citation>
    <scope>NUCLEOTIDE SEQUENCE [LARGE SCALE GENOMIC DNA]</scope>
</reference>
<evidence type="ECO:0000256" key="5">
    <source>
        <dbReference type="RuleBase" id="RU003950"/>
    </source>
</evidence>
<comment type="subunit">
    <text evidence="3">Part of the 50S ribosomal subunit. Forms a cluster with proteins L3 and L19. In the 70S ribosome, L14 and L19 interact and together make contacts with the 16S rRNA in bridges B5 and B8.</text>
</comment>
<comment type="function">
    <text evidence="3 5">Binds to 23S rRNA. Forms part of two intersubunit bridges in the 70S ribosome.</text>
</comment>
<proteinExistence type="inferred from homology"/>
<dbReference type="Gene3D" id="2.40.150.20">
    <property type="entry name" value="Ribosomal protein L14"/>
    <property type="match status" value="1"/>
</dbReference>